<evidence type="ECO:0000313" key="8">
    <source>
        <dbReference type="Proteomes" id="UP001626593"/>
    </source>
</evidence>
<feature type="domain" description="Cds6 C-terminal" evidence="6">
    <location>
        <begin position="268"/>
        <end position="371"/>
    </location>
</feature>
<keyword evidence="5" id="KW-1133">Transmembrane helix</keyword>
<protein>
    <submittedName>
        <fullName evidence="7">Ankyrin repeat domain-containing protein</fullName>
    </submittedName>
</protein>
<feature type="transmembrane region" description="Helical" evidence="5">
    <location>
        <begin position="29"/>
        <end position="51"/>
    </location>
</feature>
<dbReference type="InterPro" id="IPR036770">
    <property type="entry name" value="Ankyrin_rpt-contain_sf"/>
</dbReference>
<dbReference type="SUPFAM" id="SSF48403">
    <property type="entry name" value="Ankyrin repeat"/>
    <property type="match status" value="1"/>
</dbReference>
<proteinExistence type="predicted"/>
<evidence type="ECO:0000256" key="2">
    <source>
        <dbReference type="ARBA" id="ARBA00023043"/>
    </source>
</evidence>
<feature type="region of interest" description="Disordered" evidence="4">
    <location>
        <begin position="243"/>
        <end position="266"/>
    </location>
</feature>
<sequence>MQEVLRHLLESAPPAIGNKMQPKALHRRANLRPLGVFAGIALFGFNGLALATTGNATFVKPFRLEFHPVARVTCPQSGSLPRNLIDAAACGDTVRLRARIAEGADLAATDSRNPLRGRTALHHAVQRGDREALDALLAAGARPDAVDAAGNAPLHLVAMRPRKDADVAIVEALIRAGADARLRNAKGRTALAELMNFTAYGIDPVRVGVEPIGSMLDEAEAKGPVKVVPHAGDQPVEGQVSATVASTGGEPPSGANAAADPQDAETSVREALEAWARAWSARDIDAYFGHYAPDFRPADGRPLEQWRTVRRERIGGASSIDVKLAEVKIQVDGTRAVAQFRQDYRSDALQSVDRKTVVFGSVAGSWRIVEERTSK</sequence>
<gene>
    <name evidence="7" type="ORF">U5817_11275</name>
</gene>
<dbReference type="Gene3D" id="3.10.450.50">
    <property type="match status" value="1"/>
</dbReference>
<keyword evidence="8" id="KW-1185">Reference proteome</keyword>
<feature type="repeat" description="ANK" evidence="3">
    <location>
        <begin position="149"/>
        <end position="185"/>
    </location>
</feature>
<dbReference type="RefSeq" id="WP_407280819.1">
    <property type="nucleotide sequence ID" value="NZ_CP141259.1"/>
</dbReference>
<organism evidence="7 8">
    <name type="scientific">Aromatoleum evansii</name>
    <name type="common">Azoarcus evansii</name>
    <dbReference type="NCBI Taxonomy" id="59406"/>
    <lineage>
        <taxon>Bacteria</taxon>
        <taxon>Pseudomonadati</taxon>
        <taxon>Pseudomonadota</taxon>
        <taxon>Betaproteobacteria</taxon>
        <taxon>Rhodocyclales</taxon>
        <taxon>Rhodocyclaceae</taxon>
        <taxon>Aromatoleum</taxon>
    </lineage>
</organism>
<feature type="repeat" description="ANK" evidence="3">
    <location>
        <begin position="116"/>
        <end position="148"/>
    </location>
</feature>
<dbReference type="Pfam" id="PF24125">
    <property type="entry name" value="Cds6_C"/>
    <property type="match status" value="1"/>
</dbReference>
<dbReference type="PANTHER" id="PTHR24171">
    <property type="entry name" value="ANKYRIN REPEAT DOMAIN-CONTAINING PROTEIN 39-RELATED"/>
    <property type="match status" value="1"/>
</dbReference>
<keyword evidence="1" id="KW-0677">Repeat</keyword>
<name>A0ABZ1ARV1_AROEV</name>
<evidence type="ECO:0000256" key="3">
    <source>
        <dbReference type="PROSITE-ProRule" id="PRU00023"/>
    </source>
</evidence>
<evidence type="ECO:0000256" key="5">
    <source>
        <dbReference type="SAM" id="Phobius"/>
    </source>
</evidence>
<dbReference type="EMBL" id="CP141259">
    <property type="protein sequence ID" value="WRL48601.1"/>
    <property type="molecule type" value="Genomic_DNA"/>
</dbReference>
<accession>A0ABZ1ARV1</accession>
<dbReference type="PROSITE" id="PS50297">
    <property type="entry name" value="ANK_REP_REGION"/>
    <property type="match status" value="2"/>
</dbReference>
<dbReference type="PANTHER" id="PTHR24171:SF8">
    <property type="entry name" value="BRCA1-ASSOCIATED RING DOMAIN PROTEIN 1"/>
    <property type="match status" value="1"/>
</dbReference>
<dbReference type="Pfam" id="PF12796">
    <property type="entry name" value="Ank_2"/>
    <property type="match status" value="1"/>
</dbReference>
<evidence type="ECO:0000256" key="1">
    <source>
        <dbReference type="ARBA" id="ARBA00022737"/>
    </source>
</evidence>
<dbReference type="PROSITE" id="PS50088">
    <property type="entry name" value="ANK_REPEAT"/>
    <property type="match status" value="2"/>
</dbReference>
<dbReference type="PRINTS" id="PR01415">
    <property type="entry name" value="ANKYRIN"/>
</dbReference>
<keyword evidence="5" id="KW-0812">Transmembrane</keyword>
<dbReference type="Gene3D" id="1.25.40.20">
    <property type="entry name" value="Ankyrin repeat-containing domain"/>
    <property type="match status" value="1"/>
</dbReference>
<reference evidence="7 8" key="1">
    <citation type="submission" date="2023-12" db="EMBL/GenBank/DDBJ databases">
        <title>A. evansii MAY27, complete genome.</title>
        <authorList>
            <person name="Wang Y."/>
        </authorList>
    </citation>
    <scope>NUCLEOTIDE SEQUENCE [LARGE SCALE GENOMIC DNA]</scope>
    <source>
        <strain evidence="7 8">MAY27</strain>
    </source>
</reference>
<evidence type="ECO:0000259" key="6">
    <source>
        <dbReference type="Pfam" id="PF24125"/>
    </source>
</evidence>
<dbReference type="Proteomes" id="UP001626593">
    <property type="component" value="Chromosome"/>
</dbReference>
<dbReference type="InterPro" id="IPR056203">
    <property type="entry name" value="Cds6_C"/>
</dbReference>
<keyword evidence="2 3" id="KW-0040">ANK repeat</keyword>
<dbReference type="InterPro" id="IPR002110">
    <property type="entry name" value="Ankyrin_rpt"/>
</dbReference>
<dbReference type="SUPFAM" id="SSF54427">
    <property type="entry name" value="NTF2-like"/>
    <property type="match status" value="1"/>
</dbReference>
<dbReference type="SMART" id="SM00248">
    <property type="entry name" value="ANK"/>
    <property type="match status" value="2"/>
</dbReference>
<evidence type="ECO:0000256" key="4">
    <source>
        <dbReference type="SAM" id="MobiDB-lite"/>
    </source>
</evidence>
<evidence type="ECO:0000313" key="7">
    <source>
        <dbReference type="EMBL" id="WRL48601.1"/>
    </source>
</evidence>
<keyword evidence="5" id="KW-0472">Membrane</keyword>
<dbReference type="InterPro" id="IPR032710">
    <property type="entry name" value="NTF2-like_dom_sf"/>
</dbReference>